<dbReference type="Proteomes" id="UP000216107">
    <property type="component" value="Unassembled WGS sequence"/>
</dbReference>
<evidence type="ECO:0000256" key="4">
    <source>
        <dbReference type="ARBA" id="ARBA00022862"/>
    </source>
</evidence>
<organism evidence="15 16">
    <name type="scientific">Candidatus Dactylopiibacterium carminicum</name>
    <dbReference type="NCBI Taxonomy" id="857335"/>
    <lineage>
        <taxon>Bacteria</taxon>
        <taxon>Pseudomonadati</taxon>
        <taxon>Pseudomonadota</taxon>
        <taxon>Betaproteobacteria</taxon>
        <taxon>Rhodocyclales</taxon>
        <taxon>Rhodocyclaceae</taxon>
        <taxon>Candidatus Dactylopiibacterium</taxon>
    </lineage>
</organism>
<evidence type="ECO:0000256" key="12">
    <source>
        <dbReference type="SAM" id="MobiDB-lite"/>
    </source>
</evidence>
<feature type="domain" description="Thioredoxin" evidence="13">
    <location>
        <begin position="21"/>
        <end position="175"/>
    </location>
</feature>
<evidence type="ECO:0000313" key="16">
    <source>
        <dbReference type="Proteomes" id="UP000216107"/>
    </source>
</evidence>
<keyword evidence="7" id="KW-0676">Redox-active center</keyword>
<name>A0A272EYJ3_9RHOO</name>
<comment type="similarity">
    <text evidence="9">Belongs to the peroxiredoxin family. BCP/PrxQ subfamily.</text>
</comment>
<evidence type="ECO:0000259" key="13">
    <source>
        <dbReference type="PROSITE" id="PS51352"/>
    </source>
</evidence>
<evidence type="ECO:0000256" key="1">
    <source>
        <dbReference type="ARBA" id="ARBA00003330"/>
    </source>
</evidence>
<evidence type="ECO:0000256" key="10">
    <source>
        <dbReference type="ARBA" id="ARBA00042639"/>
    </source>
</evidence>
<reference evidence="15 16" key="2">
    <citation type="submission" date="2017-07" db="EMBL/GenBank/DDBJ databases">
        <title>Candidatus Dactylopiibacterium carminicum, a nitrogen-fixing symbiont of the cochineal insect Dactylopius coccus and Dactylopius opuntiae (Hemiptera: Coccoidea: Dactylopiidae).</title>
        <authorList>
            <person name="Vera A."/>
        </authorList>
    </citation>
    <scope>NUCLEOTIDE SEQUENCE [LARGE SCALE GENOMIC DNA]</scope>
    <source>
        <strain evidence="15 16">NFDCM</strain>
    </source>
</reference>
<evidence type="ECO:0000256" key="5">
    <source>
        <dbReference type="ARBA" id="ARBA00023002"/>
    </source>
</evidence>
<dbReference type="CDD" id="cd03017">
    <property type="entry name" value="PRX_BCP"/>
    <property type="match status" value="1"/>
</dbReference>
<evidence type="ECO:0000256" key="9">
    <source>
        <dbReference type="ARBA" id="ARBA00038489"/>
    </source>
</evidence>
<evidence type="ECO:0000313" key="15">
    <source>
        <dbReference type="EMBL" id="PAS95197.1"/>
    </source>
</evidence>
<comment type="caution">
    <text evidence="15">The sequence shown here is derived from an EMBL/GenBank/DDBJ whole genome shotgun (WGS) entry which is preliminary data.</text>
</comment>
<sequence>MEQLWNTPEATSVASSDNAPLRAGEPAPMFCLPDAEMDMFDLGEVLRDKLVVLHFYPRNAMPSSQKQAIAFSEREREFARLGAAVAGVSLDECLTHADFRDEHGISIALLSDPDGEVCRLYGVWQDRTIDGVIRPAVHRATFVIDRDGLLLHADYNVDLRSHTADLLDLLKSLGRKNGNPQEHRRHA</sequence>
<evidence type="ECO:0000313" key="17">
    <source>
        <dbReference type="Proteomes" id="UP000623509"/>
    </source>
</evidence>
<keyword evidence="17" id="KW-1185">Reference proteome</keyword>
<dbReference type="EC" id="1.11.1.24" evidence="2"/>
<dbReference type="PANTHER" id="PTHR42801">
    <property type="entry name" value="THIOREDOXIN-DEPENDENT PEROXIDE REDUCTASE"/>
    <property type="match status" value="1"/>
</dbReference>
<dbReference type="GO" id="GO:0045454">
    <property type="term" value="P:cell redox homeostasis"/>
    <property type="evidence" value="ECO:0007669"/>
    <property type="project" value="TreeGrafter"/>
</dbReference>
<dbReference type="EMBL" id="NMRN01000002">
    <property type="protein sequence ID" value="PAS95197.1"/>
    <property type="molecule type" value="Genomic_DNA"/>
</dbReference>
<accession>A0A272EYJ3</accession>
<dbReference type="InterPro" id="IPR000866">
    <property type="entry name" value="AhpC/TSA"/>
</dbReference>
<comment type="function">
    <text evidence="1">Thiol-specific peroxidase that catalyzes the reduction of hydrogen peroxide and organic hydroperoxides to water and alcohols, respectively. Plays a role in cell protection against oxidative stress by detoxifying peroxides and as sensor of hydrogen peroxide-mediated signaling events.</text>
</comment>
<keyword evidence="3" id="KW-0575">Peroxidase</keyword>
<evidence type="ECO:0000256" key="7">
    <source>
        <dbReference type="ARBA" id="ARBA00023284"/>
    </source>
</evidence>
<evidence type="ECO:0000313" key="14">
    <source>
        <dbReference type="EMBL" id="KAF7600567.1"/>
    </source>
</evidence>
<keyword evidence="6" id="KW-1015">Disulfide bond</keyword>
<dbReference type="InterPro" id="IPR050924">
    <property type="entry name" value="Peroxiredoxin_BCP/PrxQ"/>
</dbReference>
<dbReference type="Proteomes" id="UP000623509">
    <property type="component" value="Unassembled WGS sequence"/>
</dbReference>
<dbReference type="Gene3D" id="3.40.30.10">
    <property type="entry name" value="Glutaredoxin"/>
    <property type="match status" value="1"/>
</dbReference>
<dbReference type="GO" id="GO:0005737">
    <property type="term" value="C:cytoplasm"/>
    <property type="evidence" value="ECO:0007669"/>
    <property type="project" value="TreeGrafter"/>
</dbReference>
<dbReference type="AlphaFoldDB" id="A0A272EYJ3"/>
<dbReference type="RefSeq" id="WP_095523136.1">
    <property type="nucleotide sequence ID" value="NZ_MDUX01000003.1"/>
</dbReference>
<dbReference type="Pfam" id="PF00578">
    <property type="entry name" value="AhpC-TSA"/>
    <property type="match status" value="1"/>
</dbReference>
<dbReference type="InterPro" id="IPR036249">
    <property type="entry name" value="Thioredoxin-like_sf"/>
</dbReference>
<reference evidence="14 17" key="1">
    <citation type="submission" date="2016-08" db="EMBL/GenBank/DDBJ databases">
        <title>Candidatus Dactylopiibacterium carminicum genome sequence.</title>
        <authorList>
            <person name="Ramirez-Puebla S.T."/>
            <person name="Ormeno-Orrillo E."/>
            <person name="Vera-Ponce De Leon A."/>
            <person name="Luis L."/>
            <person name="Sanchez-Flores A."/>
            <person name="Monica R."/>
            <person name="Martinez-Romero E."/>
        </authorList>
    </citation>
    <scope>NUCLEOTIDE SEQUENCE [LARGE SCALE GENOMIC DNA]</scope>
    <source>
        <strain evidence="14">END1</strain>
    </source>
</reference>
<evidence type="ECO:0000256" key="8">
    <source>
        <dbReference type="ARBA" id="ARBA00032824"/>
    </source>
</evidence>
<dbReference type="PANTHER" id="PTHR42801:SF4">
    <property type="entry name" value="AHPC_TSA FAMILY PROTEIN"/>
    <property type="match status" value="1"/>
</dbReference>
<evidence type="ECO:0000256" key="3">
    <source>
        <dbReference type="ARBA" id="ARBA00022559"/>
    </source>
</evidence>
<dbReference type="OrthoDB" id="9812811at2"/>
<gene>
    <name evidence="14" type="ORF">BGI27_01400</name>
    <name evidence="15" type="ORF">CGU29_01770</name>
</gene>
<dbReference type="GO" id="GO:0034599">
    <property type="term" value="P:cellular response to oxidative stress"/>
    <property type="evidence" value="ECO:0007669"/>
    <property type="project" value="TreeGrafter"/>
</dbReference>
<feature type="region of interest" description="Disordered" evidence="12">
    <location>
        <begin position="1"/>
        <end position="20"/>
    </location>
</feature>
<evidence type="ECO:0000256" key="11">
    <source>
        <dbReference type="ARBA" id="ARBA00049091"/>
    </source>
</evidence>
<keyword evidence="5" id="KW-0560">Oxidoreductase</keyword>
<dbReference type="GO" id="GO:0008379">
    <property type="term" value="F:thioredoxin peroxidase activity"/>
    <property type="evidence" value="ECO:0007669"/>
    <property type="project" value="TreeGrafter"/>
</dbReference>
<feature type="compositionally biased region" description="Polar residues" evidence="12">
    <location>
        <begin position="1"/>
        <end position="18"/>
    </location>
</feature>
<protein>
    <recommendedName>
        <fullName evidence="2">thioredoxin-dependent peroxiredoxin</fullName>
        <ecNumber evidence="2">1.11.1.24</ecNumber>
    </recommendedName>
    <alternativeName>
        <fullName evidence="8">Thioredoxin peroxidase</fullName>
    </alternativeName>
    <alternativeName>
        <fullName evidence="10">Thioredoxin-dependent peroxiredoxin Bcp</fullName>
    </alternativeName>
</protein>
<comment type="catalytic activity">
    <reaction evidence="11">
        <text>a hydroperoxide + [thioredoxin]-dithiol = an alcohol + [thioredoxin]-disulfide + H2O</text>
        <dbReference type="Rhea" id="RHEA:62620"/>
        <dbReference type="Rhea" id="RHEA-COMP:10698"/>
        <dbReference type="Rhea" id="RHEA-COMP:10700"/>
        <dbReference type="ChEBI" id="CHEBI:15377"/>
        <dbReference type="ChEBI" id="CHEBI:29950"/>
        <dbReference type="ChEBI" id="CHEBI:30879"/>
        <dbReference type="ChEBI" id="CHEBI:35924"/>
        <dbReference type="ChEBI" id="CHEBI:50058"/>
        <dbReference type="EC" id="1.11.1.24"/>
    </reaction>
</comment>
<keyword evidence="4" id="KW-0049">Antioxidant</keyword>
<dbReference type="EMBL" id="MDUX01000003">
    <property type="protein sequence ID" value="KAF7600567.1"/>
    <property type="molecule type" value="Genomic_DNA"/>
</dbReference>
<proteinExistence type="inferred from homology"/>
<evidence type="ECO:0000256" key="2">
    <source>
        <dbReference type="ARBA" id="ARBA00013017"/>
    </source>
</evidence>
<evidence type="ECO:0000256" key="6">
    <source>
        <dbReference type="ARBA" id="ARBA00023157"/>
    </source>
</evidence>
<dbReference type="SUPFAM" id="SSF52833">
    <property type="entry name" value="Thioredoxin-like"/>
    <property type="match status" value="1"/>
</dbReference>
<dbReference type="InterPro" id="IPR013766">
    <property type="entry name" value="Thioredoxin_domain"/>
</dbReference>
<dbReference type="PROSITE" id="PS51352">
    <property type="entry name" value="THIOREDOXIN_2"/>
    <property type="match status" value="1"/>
</dbReference>